<dbReference type="PANTHER" id="PTHR44575">
    <property type="entry name" value="OS01G0589200 PROTEIN"/>
    <property type="match status" value="1"/>
</dbReference>
<dbReference type="InterPro" id="IPR013216">
    <property type="entry name" value="Methyltransf_11"/>
</dbReference>
<dbReference type="Proteomes" id="UP000694918">
    <property type="component" value="Unplaced"/>
</dbReference>
<sequence length="227" mass="25608">MFGSDEELHPNTEFITIVSEHYKQVIATDVSEEQLKHAIQHPQVQYFHSPSTMSDDELVNLIGGENSVDLVVAATAVHWFDLEKFYAVVNRVLKKPGGVVAVWSYNIIQVSPEMDPLLRKFYEGTFPFQNPKVMYAFECYKTLPFPFESVGVGCEGQPLELDLPMEMSFERLLKLLSSASAVNTAKEQGVNLLSDEVVRELESAWGGPELVRNVNYRTYMLAGKVKL</sequence>
<evidence type="ECO:0000313" key="4">
    <source>
        <dbReference type="RefSeq" id="XP_011011395.1"/>
    </source>
</evidence>
<accession>A0AAJ6TJ00</accession>
<dbReference type="AlphaFoldDB" id="A0AAJ6TJ00"/>
<dbReference type="GO" id="GO:0008757">
    <property type="term" value="F:S-adenosylmethionine-dependent methyltransferase activity"/>
    <property type="evidence" value="ECO:0007669"/>
    <property type="project" value="InterPro"/>
</dbReference>
<gene>
    <name evidence="3 4" type="primary">LOC105115977</name>
</gene>
<reference evidence="3 4" key="1">
    <citation type="submission" date="2025-04" db="UniProtKB">
        <authorList>
            <consortium name="RefSeq"/>
        </authorList>
    </citation>
    <scope>IDENTIFICATION</scope>
</reference>
<dbReference type="CDD" id="cd02440">
    <property type="entry name" value="AdoMet_MTases"/>
    <property type="match status" value="1"/>
</dbReference>
<dbReference type="SUPFAM" id="SSF53335">
    <property type="entry name" value="S-adenosyl-L-methionine-dependent methyltransferases"/>
    <property type="match status" value="1"/>
</dbReference>
<proteinExistence type="predicted"/>
<dbReference type="Pfam" id="PF08241">
    <property type="entry name" value="Methyltransf_11"/>
    <property type="match status" value="1"/>
</dbReference>
<dbReference type="GeneID" id="105115977"/>
<name>A0AAJ6TJ00_POPEU</name>
<protein>
    <submittedName>
        <fullName evidence="3 4">Uncharacterized protein LOC105115977 isoform X2</fullName>
    </submittedName>
</protein>
<feature type="domain" description="Methyltransferase type 11" evidence="1">
    <location>
        <begin position="17"/>
        <end position="100"/>
    </location>
</feature>
<dbReference type="RefSeq" id="XP_011011394.1">
    <property type="nucleotide sequence ID" value="XM_011013092.1"/>
</dbReference>
<evidence type="ECO:0000313" key="2">
    <source>
        <dbReference type="Proteomes" id="UP000694918"/>
    </source>
</evidence>
<dbReference type="InterPro" id="IPR029063">
    <property type="entry name" value="SAM-dependent_MTases_sf"/>
</dbReference>
<dbReference type="RefSeq" id="XP_011011395.1">
    <property type="nucleotide sequence ID" value="XM_011013093.1"/>
</dbReference>
<evidence type="ECO:0000313" key="3">
    <source>
        <dbReference type="RefSeq" id="XP_011011394.1"/>
    </source>
</evidence>
<organism evidence="2 4">
    <name type="scientific">Populus euphratica</name>
    <name type="common">Euphrates poplar</name>
    <dbReference type="NCBI Taxonomy" id="75702"/>
    <lineage>
        <taxon>Eukaryota</taxon>
        <taxon>Viridiplantae</taxon>
        <taxon>Streptophyta</taxon>
        <taxon>Embryophyta</taxon>
        <taxon>Tracheophyta</taxon>
        <taxon>Spermatophyta</taxon>
        <taxon>Magnoliopsida</taxon>
        <taxon>eudicotyledons</taxon>
        <taxon>Gunneridae</taxon>
        <taxon>Pentapetalae</taxon>
        <taxon>rosids</taxon>
        <taxon>fabids</taxon>
        <taxon>Malpighiales</taxon>
        <taxon>Salicaceae</taxon>
        <taxon>Saliceae</taxon>
        <taxon>Populus</taxon>
    </lineage>
</organism>
<evidence type="ECO:0000259" key="1">
    <source>
        <dbReference type="Pfam" id="PF08241"/>
    </source>
</evidence>
<dbReference type="Gene3D" id="3.40.50.150">
    <property type="entry name" value="Vaccinia Virus protein VP39"/>
    <property type="match status" value="1"/>
</dbReference>
<dbReference type="PANTHER" id="PTHR44575:SF8">
    <property type="entry name" value="METHYLTRANSFERASE TYPE 11 DOMAIN-CONTAINING PROTEIN"/>
    <property type="match status" value="1"/>
</dbReference>
<keyword evidence="2" id="KW-1185">Reference proteome</keyword>